<organism evidence="3 4">
    <name type="scientific">Pelagibaculum spongiae</name>
    <dbReference type="NCBI Taxonomy" id="2080658"/>
    <lineage>
        <taxon>Bacteria</taxon>
        <taxon>Pseudomonadati</taxon>
        <taxon>Pseudomonadota</taxon>
        <taxon>Gammaproteobacteria</taxon>
        <taxon>Oceanospirillales</taxon>
        <taxon>Pelagibaculum</taxon>
    </lineage>
</organism>
<feature type="domain" description="Macro" evidence="2">
    <location>
        <begin position="1"/>
        <end position="155"/>
    </location>
</feature>
<dbReference type="PROSITE" id="PS51154">
    <property type="entry name" value="MACRO"/>
    <property type="match status" value="1"/>
</dbReference>
<evidence type="ECO:0000256" key="1">
    <source>
        <dbReference type="ARBA" id="ARBA00035885"/>
    </source>
</evidence>
<gene>
    <name evidence="3" type="ORF">DC094_15635</name>
</gene>
<sequence>MIEFVKGNFFDFDADIRVNTVNCVGVMGAGVALAFKKKYPDMFKLYAKECKKGLIRPGIPSVWESDDMFSKEIQIINFPTKDHWRNPSKYEYVEDGLKWLSEYLKQIKHSVITLPALGCGHGGLDWLKVKKLIESYLSDSQHKILVFEPDSSKKAGKIESSIIEDDKLLAQESITTITIKSADYPDRLRLFTEKNLYLFNSNNINIKSYDISLISSSKPNSHEIEFVKKLVNYCKFNRLSILFGSSAFDKKMAFEAAKKGIVVGVFMPTGIFKSAQKANANANLTCLTLLSIGNPFDSFDRKAYMPSVLSRLFLAEKAVFTTNRLEWVAKQAKHINKCASRFYYTDIQALSEKDALAIEKFSAVKVKIKDDIIELN</sequence>
<dbReference type="GO" id="GO:0140291">
    <property type="term" value="P:peptidyl-glutamate ADP-deribosylation"/>
    <property type="evidence" value="ECO:0007669"/>
    <property type="project" value="TreeGrafter"/>
</dbReference>
<dbReference type="SMART" id="SM00506">
    <property type="entry name" value="A1pp"/>
    <property type="match status" value="1"/>
</dbReference>
<accession>A0A2V1GQX7</accession>
<evidence type="ECO:0000313" key="3">
    <source>
        <dbReference type="EMBL" id="PVZ66699.1"/>
    </source>
</evidence>
<dbReference type="RefSeq" id="WP_116688063.1">
    <property type="nucleotide sequence ID" value="NZ_CAWNYD010000007.1"/>
</dbReference>
<comment type="catalytic activity">
    <reaction evidence="1">
        <text>an N-(ADP-alpha-D-ribosyl)-thymidine in DNA + H2O = a thymidine in DNA + ADP-D-ribose</text>
        <dbReference type="Rhea" id="RHEA:71655"/>
        <dbReference type="Rhea" id="RHEA-COMP:13556"/>
        <dbReference type="Rhea" id="RHEA-COMP:18051"/>
        <dbReference type="ChEBI" id="CHEBI:15377"/>
        <dbReference type="ChEBI" id="CHEBI:57967"/>
        <dbReference type="ChEBI" id="CHEBI:137386"/>
        <dbReference type="ChEBI" id="CHEBI:191199"/>
    </reaction>
    <physiologicalReaction direction="left-to-right" evidence="1">
        <dbReference type="Rhea" id="RHEA:71656"/>
    </physiologicalReaction>
</comment>
<dbReference type="InterPro" id="IPR050892">
    <property type="entry name" value="ADP-ribose_metab_enzymes"/>
</dbReference>
<dbReference type="Pfam" id="PF01661">
    <property type="entry name" value="Macro"/>
    <property type="match status" value="1"/>
</dbReference>
<dbReference type="InterPro" id="IPR002589">
    <property type="entry name" value="Macro_dom"/>
</dbReference>
<dbReference type="CDD" id="cd02901">
    <property type="entry name" value="Macro_Poa1p-like"/>
    <property type="match status" value="1"/>
</dbReference>
<dbReference type="InterPro" id="IPR043472">
    <property type="entry name" value="Macro_dom-like"/>
</dbReference>
<proteinExistence type="predicted"/>
<dbReference type="Proteomes" id="UP000244906">
    <property type="component" value="Unassembled WGS sequence"/>
</dbReference>
<dbReference type="AlphaFoldDB" id="A0A2V1GQX7"/>
<dbReference type="Gene3D" id="3.40.220.10">
    <property type="entry name" value="Leucine Aminopeptidase, subunit E, domain 1"/>
    <property type="match status" value="1"/>
</dbReference>
<name>A0A2V1GQX7_9GAMM</name>
<dbReference type="PANTHER" id="PTHR12521">
    <property type="entry name" value="PROTEIN C6ORF130"/>
    <property type="match status" value="1"/>
</dbReference>
<keyword evidence="4" id="KW-1185">Reference proteome</keyword>
<dbReference type="SUPFAM" id="SSF52949">
    <property type="entry name" value="Macro domain-like"/>
    <property type="match status" value="1"/>
</dbReference>
<protein>
    <recommendedName>
        <fullName evidence="2">Macro domain-containing protein</fullName>
    </recommendedName>
</protein>
<comment type="caution">
    <text evidence="3">The sequence shown here is derived from an EMBL/GenBank/DDBJ whole genome shotgun (WGS) entry which is preliminary data.</text>
</comment>
<dbReference type="OrthoDB" id="9780211at2"/>
<evidence type="ECO:0000313" key="4">
    <source>
        <dbReference type="Proteomes" id="UP000244906"/>
    </source>
</evidence>
<dbReference type="EMBL" id="QDDL01000007">
    <property type="protein sequence ID" value="PVZ66699.1"/>
    <property type="molecule type" value="Genomic_DNA"/>
</dbReference>
<evidence type="ECO:0000259" key="2">
    <source>
        <dbReference type="PROSITE" id="PS51154"/>
    </source>
</evidence>
<dbReference type="PANTHER" id="PTHR12521:SF0">
    <property type="entry name" value="ADP-RIBOSE GLYCOHYDROLASE OARD1"/>
    <property type="match status" value="1"/>
</dbReference>
<reference evidence="3 4" key="1">
    <citation type="submission" date="2018-04" db="EMBL/GenBank/DDBJ databases">
        <title>Thalassorhabdus spongiae gen. nov., sp. nov., isolated from a marine sponge in South-West Iceland.</title>
        <authorList>
            <person name="Knobloch S."/>
            <person name="Daussin A."/>
            <person name="Johannsson R."/>
            <person name="Marteinsson V.T."/>
        </authorList>
    </citation>
    <scope>NUCLEOTIDE SEQUENCE [LARGE SCALE GENOMIC DNA]</scope>
    <source>
        <strain evidence="3 4">Hp12</strain>
    </source>
</reference>